<reference evidence="2 3" key="1">
    <citation type="submission" date="2019-07" db="EMBL/GenBank/DDBJ databases">
        <title>Sphingomonas solaris sp. nov., isolated from a solar panel from Boston, Massachusetts.</title>
        <authorList>
            <person name="Tanner K."/>
            <person name="Pascual J."/>
            <person name="Mancuso C."/>
            <person name="Pereto J."/>
            <person name="Khalil A."/>
            <person name="Vilanova C."/>
        </authorList>
    </citation>
    <scope>NUCLEOTIDE SEQUENCE [LARGE SCALE GENOMIC DNA]</scope>
    <source>
        <strain evidence="2 3">R4DWN</strain>
    </source>
</reference>
<dbReference type="AlphaFoldDB" id="A0A558QW87"/>
<protein>
    <submittedName>
        <fullName evidence="2">Uncharacterized protein</fullName>
    </submittedName>
</protein>
<sequence length="325" mass="34225">MIHRGLLLVAVAHLATIGLLLAGWLPVAAGVVLHTLLTLAAIQLVARSAVSIAAMAAAPLGPAAMLVAYAVALHSRRLRPTAPAVLAAHTGRGPANDRRLTDRIEDDRLRSPDAGKLVNFADALRHGDVALRQSVVSVVVRNFVPALSPLIAIALTDADQAIRTQAAAAVAEIDQDLARRRTDLVDQAAANPAVADALLTLLHDHAESNVLLSPASRRAIALDAAAYGAMMLEAIPPGRRDRLPAARRHAKALCRVDRAAEAVALLTPIVDPRVAAPVDITALMEALLAARAYAALGDLAQVAQRREAPPELAAMLDFWHDRKEA</sequence>
<keyword evidence="3" id="KW-1185">Reference proteome</keyword>
<organism evidence="2 3">
    <name type="scientific">Alterirhizorhabdus solaris</name>
    <dbReference type="NCBI Taxonomy" id="2529389"/>
    <lineage>
        <taxon>Bacteria</taxon>
        <taxon>Pseudomonadati</taxon>
        <taxon>Pseudomonadota</taxon>
        <taxon>Alphaproteobacteria</taxon>
        <taxon>Sphingomonadales</taxon>
        <taxon>Rhizorhabdaceae</taxon>
        <taxon>Alterirhizorhabdus</taxon>
    </lineage>
</organism>
<dbReference type="RefSeq" id="WP_145154508.1">
    <property type="nucleotide sequence ID" value="NZ_VNIM01000089.1"/>
</dbReference>
<evidence type="ECO:0000313" key="3">
    <source>
        <dbReference type="Proteomes" id="UP000318681"/>
    </source>
</evidence>
<gene>
    <name evidence="2" type="ORF">FOY91_16970</name>
</gene>
<evidence type="ECO:0000256" key="1">
    <source>
        <dbReference type="SAM" id="Phobius"/>
    </source>
</evidence>
<feature type="transmembrane region" description="Helical" evidence="1">
    <location>
        <begin position="45"/>
        <end position="71"/>
    </location>
</feature>
<dbReference type="EMBL" id="VNIM01000089">
    <property type="protein sequence ID" value="TVV71385.1"/>
    <property type="molecule type" value="Genomic_DNA"/>
</dbReference>
<dbReference type="Proteomes" id="UP000318681">
    <property type="component" value="Unassembled WGS sequence"/>
</dbReference>
<keyword evidence="1" id="KW-0472">Membrane</keyword>
<keyword evidence="1" id="KW-1133">Transmembrane helix</keyword>
<proteinExistence type="predicted"/>
<name>A0A558QW87_9SPHN</name>
<dbReference type="OrthoDB" id="7471532at2"/>
<accession>A0A558QW87</accession>
<comment type="caution">
    <text evidence="2">The sequence shown here is derived from an EMBL/GenBank/DDBJ whole genome shotgun (WGS) entry which is preliminary data.</text>
</comment>
<evidence type="ECO:0000313" key="2">
    <source>
        <dbReference type="EMBL" id="TVV71385.1"/>
    </source>
</evidence>
<keyword evidence="1" id="KW-0812">Transmembrane</keyword>